<dbReference type="Gene3D" id="1.10.1660.10">
    <property type="match status" value="1"/>
</dbReference>
<keyword evidence="2" id="KW-0808">Transferase</keyword>
<reference evidence="2 3" key="1">
    <citation type="submission" date="2017-08" db="EMBL/GenBank/DDBJ databases">
        <title>Infants hospitalized years apart are colonized by the same room-sourced microbial strains.</title>
        <authorList>
            <person name="Brooks B."/>
            <person name="Olm M.R."/>
            <person name="Firek B.A."/>
            <person name="Baker R."/>
            <person name="Thomas B.C."/>
            <person name="Morowitz M.J."/>
            <person name="Banfield J.F."/>
        </authorList>
    </citation>
    <scope>NUCLEOTIDE SEQUENCE [LARGE SCALE GENOMIC DNA]</scope>
    <source>
        <strain evidence="2">S2_005_001_R2_27</strain>
    </source>
</reference>
<sequence length="370" mass="40037">MTDAEKDILTTADTARLLGVSVRTAQLLIEGGTISSWKTPGGHRRVYRADVMALIDNKGAASEPLGLSAAVVAIASADRLATYRKLLDNVPECTAELFDDVMAGMVAIGALKPHTVLIDLGGADDHHLPLLTSLAGNAQLVHTRIVAVGDRPGLRLPSRVILLREPAEAVATLRGWLSDDKVAAMAEGSLAFPIALNERQRLVALERTGLLDTPPEEAFDRLTWLAAQSLDAPIALMTLLTQTRQWFKSRIGLELPETPRSWAFCNHTILQKHVFSVSDLAIDPRFADNPAVTGEPGFRFYAGAPILDGAGFVVGSLCVIDRKPRDLSEREAHAIEALAALASDEVRLRAMDRQLRQTLQARERGTGSRN</sequence>
<dbReference type="Proteomes" id="UP000248887">
    <property type="component" value="Unassembled WGS sequence"/>
</dbReference>
<dbReference type="PANTHER" id="PTHR43102:SF2">
    <property type="entry name" value="GAF DOMAIN-CONTAINING PROTEIN"/>
    <property type="match status" value="1"/>
</dbReference>
<evidence type="ECO:0000313" key="2">
    <source>
        <dbReference type="EMBL" id="PZQ82622.1"/>
    </source>
</evidence>
<dbReference type="Gene3D" id="3.30.450.40">
    <property type="match status" value="1"/>
</dbReference>
<name>A0A2W5R0F9_ANCNO</name>
<comment type="caution">
    <text evidence="2">The sequence shown here is derived from an EMBL/GenBank/DDBJ whole genome shotgun (WGS) entry which is preliminary data.</text>
</comment>
<dbReference type="SUPFAM" id="SSF46955">
    <property type="entry name" value="Putative DNA-binding domain"/>
    <property type="match status" value="1"/>
</dbReference>
<protein>
    <submittedName>
        <fullName evidence="2">Histidine kinase</fullName>
    </submittedName>
</protein>
<proteinExistence type="predicted"/>
<dbReference type="PANTHER" id="PTHR43102">
    <property type="entry name" value="SLR1143 PROTEIN"/>
    <property type="match status" value="1"/>
</dbReference>
<dbReference type="InterPro" id="IPR003018">
    <property type="entry name" value="GAF"/>
</dbReference>
<feature type="domain" description="GAF" evidence="1">
    <location>
        <begin position="214"/>
        <end position="356"/>
    </location>
</feature>
<dbReference type="AlphaFoldDB" id="A0A2W5R0F9"/>
<dbReference type="SMART" id="SM00065">
    <property type="entry name" value="GAF"/>
    <property type="match status" value="1"/>
</dbReference>
<gene>
    <name evidence="2" type="ORF">DI549_10585</name>
</gene>
<evidence type="ECO:0000313" key="3">
    <source>
        <dbReference type="Proteomes" id="UP000248887"/>
    </source>
</evidence>
<dbReference type="InterPro" id="IPR010093">
    <property type="entry name" value="SinI_DNA-bd"/>
</dbReference>
<dbReference type="EMBL" id="QFQD01000030">
    <property type="protein sequence ID" value="PZQ82622.1"/>
    <property type="molecule type" value="Genomic_DNA"/>
</dbReference>
<dbReference type="InterPro" id="IPR041657">
    <property type="entry name" value="HTH_17"/>
</dbReference>
<dbReference type="NCBIfam" id="TIGR01764">
    <property type="entry name" value="excise"/>
    <property type="match status" value="1"/>
</dbReference>
<organism evidence="2 3">
    <name type="scientific">Ancylobacter novellus</name>
    <name type="common">Thiobacillus novellus</name>
    <dbReference type="NCBI Taxonomy" id="921"/>
    <lineage>
        <taxon>Bacteria</taxon>
        <taxon>Pseudomonadati</taxon>
        <taxon>Pseudomonadota</taxon>
        <taxon>Alphaproteobacteria</taxon>
        <taxon>Hyphomicrobiales</taxon>
        <taxon>Xanthobacteraceae</taxon>
        <taxon>Ancylobacter</taxon>
    </lineage>
</organism>
<dbReference type="GO" id="GO:0016301">
    <property type="term" value="F:kinase activity"/>
    <property type="evidence" value="ECO:0007669"/>
    <property type="project" value="UniProtKB-KW"/>
</dbReference>
<evidence type="ECO:0000259" key="1">
    <source>
        <dbReference type="SMART" id="SM00065"/>
    </source>
</evidence>
<keyword evidence="2" id="KW-0418">Kinase</keyword>
<dbReference type="Pfam" id="PF01590">
    <property type="entry name" value="GAF"/>
    <property type="match status" value="1"/>
</dbReference>
<dbReference type="GO" id="GO:0003677">
    <property type="term" value="F:DNA binding"/>
    <property type="evidence" value="ECO:0007669"/>
    <property type="project" value="InterPro"/>
</dbReference>
<dbReference type="InterPro" id="IPR009061">
    <property type="entry name" value="DNA-bd_dom_put_sf"/>
</dbReference>
<dbReference type="Pfam" id="PF12728">
    <property type="entry name" value="HTH_17"/>
    <property type="match status" value="1"/>
</dbReference>
<dbReference type="SUPFAM" id="SSF55781">
    <property type="entry name" value="GAF domain-like"/>
    <property type="match status" value="1"/>
</dbReference>
<dbReference type="InterPro" id="IPR029016">
    <property type="entry name" value="GAF-like_dom_sf"/>
</dbReference>
<accession>A0A2W5R0F9</accession>